<name>A0A553NP70_TIGCA</name>
<keyword evidence="3" id="KW-1185">Reference proteome</keyword>
<keyword evidence="1" id="KW-0472">Membrane</keyword>
<dbReference type="Proteomes" id="UP000318571">
    <property type="component" value="Chromosome 4"/>
</dbReference>
<dbReference type="EMBL" id="VCGU01000011">
    <property type="protein sequence ID" value="TRY67224.1"/>
    <property type="molecule type" value="Genomic_DNA"/>
</dbReference>
<gene>
    <name evidence="2" type="ORF">TCAL_15873</name>
</gene>
<reference evidence="2 3" key="1">
    <citation type="journal article" date="2018" name="Nat. Ecol. Evol.">
        <title>Genomic signatures of mitonuclear coevolution across populations of Tigriopus californicus.</title>
        <authorList>
            <person name="Barreto F.S."/>
            <person name="Watson E.T."/>
            <person name="Lima T.G."/>
            <person name="Willett C.S."/>
            <person name="Edmands S."/>
            <person name="Li W."/>
            <person name="Burton R.S."/>
        </authorList>
    </citation>
    <scope>NUCLEOTIDE SEQUENCE [LARGE SCALE GENOMIC DNA]</scope>
    <source>
        <strain evidence="2 3">San Diego</strain>
    </source>
</reference>
<sequence length="92" mass="10481">MLGPAVSRALVRSRITPVAVSHGRRAFTHHTWISGPPRTRISFPEKMVHAFLLSVGVTFPGLWIRRVVWTWRHAASQTRRLADSQTRPTLMN</sequence>
<evidence type="ECO:0000313" key="2">
    <source>
        <dbReference type="EMBL" id="TRY67224.1"/>
    </source>
</evidence>
<protein>
    <submittedName>
        <fullName evidence="2">Uncharacterized protein</fullName>
    </submittedName>
</protein>
<evidence type="ECO:0000313" key="3">
    <source>
        <dbReference type="Proteomes" id="UP000318571"/>
    </source>
</evidence>
<comment type="caution">
    <text evidence="2">The sequence shown here is derived from an EMBL/GenBank/DDBJ whole genome shotgun (WGS) entry which is preliminary data.</text>
</comment>
<organism evidence="2 3">
    <name type="scientific">Tigriopus californicus</name>
    <name type="common">Marine copepod</name>
    <dbReference type="NCBI Taxonomy" id="6832"/>
    <lineage>
        <taxon>Eukaryota</taxon>
        <taxon>Metazoa</taxon>
        <taxon>Ecdysozoa</taxon>
        <taxon>Arthropoda</taxon>
        <taxon>Crustacea</taxon>
        <taxon>Multicrustacea</taxon>
        <taxon>Hexanauplia</taxon>
        <taxon>Copepoda</taxon>
        <taxon>Harpacticoida</taxon>
        <taxon>Harpacticidae</taxon>
        <taxon>Tigriopus</taxon>
    </lineage>
</organism>
<feature type="transmembrane region" description="Helical" evidence="1">
    <location>
        <begin position="47"/>
        <end position="64"/>
    </location>
</feature>
<proteinExistence type="predicted"/>
<dbReference type="AlphaFoldDB" id="A0A553NP70"/>
<accession>A0A553NP70</accession>
<evidence type="ECO:0000256" key="1">
    <source>
        <dbReference type="SAM" id="Phobius"/>
    </source>
</evidence>
<keyword evidence="1" id="KW-0812">Transmembrane</keyword>
<keyword evidence="1" id="KW-1133">Transmembrane helix</keyword>